<accession>V4YI27</accession>
<feature type="compositionally biased region" description="Polar residues" evidence="1">
    <location>
        <begin position="251"/>
        <end position="272"/>
    </location>
</feature>
<feature type="transmembrane region" description="Helical" evidence="2">
    <location>
        <begin position="383"/>
        <end position="405"/>
    </location>
</feature>
<evidence type="ECO:0000256" key="2">
    <source>
        <dbReference type="SAM" id="Phobius"/>
    </source>
</evidence>
<name>V4YI27_TOXGV</name>
<sequence length="409" mass="43843">MIFSTGQKRENRNFPRDTYSKTRLHNPALCMCLVFPLRRCVVNRESVTIRALRLTVLSSGLLPYISSDTSGIVTADANIMVTIPKGGLPEDVEEVFFLQPSQILHVIDETGKAVYMPQAITDSVDASQGTRTDADVASSESYSAAYAFVNGKCDFTTEIQYKGAFPDYTAPLWVRTVYTIPKTEAAPSETAANFTLTNPPAEYLNESVSFCVRFKTLLTFGSNAATATTTRPTQTSKDVSKPSSGDAPEVQSPSAPQTPSDSSDINQVNGSHKNPEEKDDGTSQPTENQLNGQAAPGARSPQHLQLQSNHADPLPPHDTPGNTVSGPDSNQENNDNSGITGGTPNDGSLESEKVTAKEDAQARRLSETDTKNATYLTVVVHSAAWVFAGGIGSISVSVLCIRATLLSTF</sequence>
<dbReference type="EMBL" id="AAYL02000522">
    <property type="protein sequence ID" value="ESS28109.1"/>
    <property type="molecule type" value="Genomic_DNA"/>
</dbReference>
<keyword evidence="4" id="KW-1185">Reference proteome</keyword>
<keyword evidence="2" id="KW-0812">Transmembrane</keyword>
<keyword evidence="2" id="KW-0472">Membrane</keyword>
<evidence type="ECO:0000256" key="1">
    <source>
        <dbReference type="SAM" id="MobiDB-lite"/>
    </source>
</evidence>
<dbReference type="VEuPathDB" id="ToxoDB:TGVEG_278070"/>
<gene>
    <name evidence="3" type="ORF">TGVEG_278070</name>
</gene>
<evidence type="ECO:0000313" key="3">
    <source>
        <dbReference type="EMBL" id="ESS28109.1"/>
    </source>
</evidence>
<organism evidence="3 4">
    <name type="scientific">Toxoplasma gondii (strain ATCC 50861 / VEG)</name>
    <dbReference type="NCBI Taxonomy" id="432359"/>
    <lineage>
        <taxon>Eukaryota</taxon>
        <taxon>Sar</taxon>
        <taxon>Alveolata</taxon>
        <taxon>Apicomplexa</taxon>
        <taxon>Conoidasida</taxon>
        <taxon>Coccidia</taxon>
        <taxon>Eucoccidiorida</taxon>
        <taxon>Eimeriorina</taxon>
        <taxon>Sarcocystidae</taxon>
        <taxon>Toxoplasma</taxon>
    </lineage>
</organism>
<feature type="compositionally biased region" description="Polar residues" evidence="1">
    <location>
        <begin position="282"/>
        <end position="292"/>
    </location>
</feature>
<dbReference type="OMA" id="DANIMVT"/>
<dbReference type="AlphaFoldDB" id="V4YI27"/>
<reference evidence="3" key="1">
    <citation type="submission" date="2007-03" db="EMBL/GenBank/DDBJ databases">
        <authorList>
            <person name="Paulsen I."/>
        </authorList>
    </citation>
    <scope>NUCLEOTIDE SEQUENCE</scope>
    <source>
        <strain evidence="3">VEG</strain>
    </source>
</reference>
<feature type="compositionally biased region" description="Basic and acidic residues" evidence="1">
    <location>
        <begin position="350"/>
        <end position="365"/>
    </location>
</feature>
<evidence type="ECO:0000313" key="4">
    <source>
        <dbReference type="Proteomes" id="UP000002226"/>
    </source>
</evidence>
<feature type="region of interest" description="Disordered" evidence="1">
    <location>
        <begin position="227"/>
        <end position="365"/>
    </location>
</feature>
<dbReference type="Proteomes" id="UP000002226">
    <property type="component" value="Unassembled WGS sequence"/>
</dbReference>
<proteinExistence type="predicted"/>
<comment type="caution">
    <text evidence="3">The sequence shown here is derived from an EMBL/GenBank/DDBJ whole genome shotgun (WGS) entry which is preliminary data.</text>
</comment>
<protein>
    <submittedName>
        <fullName evidence="3">Toxoplasma gondii family A protein</fullName>
    </submittedName>
</protein>
<feature type="compositionally biased region" description="Polar residues" evidence="1">
    <location>
        <begin position="320"/>
        <end position="348"/>
    </location>
</feature>
<keyword evidence="2" id="KW-1133">Transmembrane helix</keyword>